<dbReference type="Proteomes" id="UP000823936">
    <property type="component" value="Unassembled WGS sequence"/>
</dbReference>
<dbReference type="EMBL" id="DXHU01000013">
    <property type="protein sequence ID" value="HIV98704.1"/>
    <property type="molecule type" value="Genomic_DNA"/>
</dbReference>
<sequence>MKAHKIIFFNQKGGVGKTTVCVNVGSSLAEMGYKVLLIDFDSQTNLTSSVSGDGRKTTIYQIISGEKNAKDGIQSTICNNLYLIPGSVDTAGLSVELVNENEREYYLKHALRELDDMFDFILLDCPPALGLETMNALAWCEYVIIPLQCEYLAMEGLNLLMKTINSVKKTFNQDLKIMGIVFNMYSRRNLLDQDVVDDVSSYFKDLVLSTIIPRSVRLSEAPSHGLPINVYEKNNNAAKAFKALAKEVVERAK</sequence>
<proteinExistence type="predicted"/>
<dbReference type="SUPFAM" id="SSF52540">
    <property type="entry name" value="P-loop containing nucleoside triphosphate hydrolases"/>
    <property type="match status" value="1"/>
</dbReference>
<evidence type="ECO:0000313" key="2">
    <source>
        <dbReference type="EMBL" id="HIV98704.1"/>
    </source>
</evidence>
<protein>
    <submittedName>
        <fullName evidence="2">AAA family ATPase</fullName>
    </submittedName>
</protein>
<gene>
    <name evidence="2" type="ORF">IAB12_02855</name>
</gene>
<dbReference type="InterPro" id="IPR025669">
    <property type="entry name" value="AAA_dom"/>
</dbReference>
<dbReference type="InterPro" id="IPR027417">
    <property type="entry name" value="P-loop_NTPase"/>
</dbReference>
<accession>A0A9D1PSF3</accession>
<dbReference type="AlphaFoldDB" id="A0A9D1PSF3"/>
<reference evidence="2" key="2">
    <citation type="submission" date="2021-04" db="EMBL/GenBank/DDBJ databases">
        <authorList>
            <person name="Gilroy R."/>
        </authorList>
    </citation>
    <scope>NUCLEOTIDE SEQUENCE</scope>
    <source>
        <strain evidence="2">Gambia11-129</strain>
    </source>
</reference>
<dbReference type="CDD" id="cd02042">
    <property type="entry name" value="ParAB_family"/>
    <property type="match status" value="1"/>
</dbReference>
<feature type="domain" description="AAA" evidence="1">
    <location>
        <begin position="5"/>
        <end position="177"/>
    </location>
</feature>
<name>A0A9D1PSF3_9SPIO</name>
<evidence type="ECO:0000259" key="1">
    <source>
        <dbReference type="Pfam" id="PF13614"/>
    </source>
</evidence>
<evidence type="ECO:0000313" key="3">
    <source>
        <dbReference type="Proteomes" id="UP000823936"/>
    </source>
</evidence>
<dbReference type="Gene3D" id="3.40.50.300">
    <property type="entry name" value="P-loop containing nucleotide triphosphate hydrolases"/>
    <property type="match status" value="1"/>
</dbReference>
<dbReference type="PANTHER" id="PTHR13696">
    <property type="entry name" value="P-LOOP CONTAINING NUCLEOSIDE TRIPHOSPHATE HYDROLASE"/>
    <property type="match status" value="1"/>
</dbReference>
<reference evidence="2" key="1">
    <citation type="journal article" date="2021" name="PeerJ">
        <title>Extensive microbial diversity within the chicken gut microbiome revealed by metagenomics and culture.</title>
        <authorList>
            <person name="Gilroy R."/>
            <person name="Ravi A."/>
            <person name="Getino M."/>
            <person name="Pursley I."/>
            <person name="Horton D.L."/>
            <person name="Alikhan N.F."/>
            <person name="Baker D."/>
            <person name="Gharbi K."/>
            <person name="Hall N."/>
            <person name="Watson M."/>
            <person name="Adriaenssens E.M."/>
            <person name="Foster-Nyarko E."/>
            <person name="Jarju S."/>
            <person name="Secka A."/>
            <person name="Antonio M."/>
            <person name="Oren A."/>
            <person name="Chaudhuri R.R."/>
            <person name="La Ragione R."/>
            <person name="Hildebrand F."/>
            <person name="Pallen M.J."/>
        </authorList>
    </citation>
    <scope>NUCLEOTIDE SEQUENCE</scope>
    <source>
        <strain evidence="2">Gambia11-129</strain>
    </source>
</reference>
<dbReference type="PANTHER" id="PTHR13696:SF52">
    <property type="entry name" value="PARA FAMILY PROTEIN CT_582"/>
    <property type="match status" value="1"/>
</dbReference>
<organism evidence="2 3">
    <name type="scientific">Candidatus Ornithospirochaeta avicola</name>
    <dbReference type="NCBI Taxonomy" id="2840896"/>
    <lineage>
        <taxon>Bacteria</taxon>
        <taxon>Pseudomonadati</taxon>
        <taxon>Spirochaetota</taxon>
        <taxon>Spirochaetia</taxon>
        <taxon>Spirochaetales</taxon>
        <taxon>Spirochaetaceae</taxon>
        <taxon>Spirochaetaceae incertae sedis</taxon>
        <taxon>Candidatus Ornithospirochaeta</taxon>
    </lineage>
</organism>
<dbReference type="Pfam" id="PF13614">
    <property type="entry name" value="AAA_31"/>
    <property type="match status" value="1"/>
</dbReference>
<dbReference type="FunFam" id="3.40.50.300:FF:000285">
    <property type="entry name" value="Sporulation initiation inhibitor Soj"/>
    <property type="match status" value="1"/>
</dbReference>
<comment type="caution">
    <text evidence="2">The sequence shown here is derived from an EMBL/GenBank/DDBJ whole genome shotgun (WGS) entry which is preliminary data.</text>
</comment>
<dbReference type="InterPro" id="IPR050678">
    <property type="entry name" value="DNA_Partitioning_ATPase"/>
</dbReference>